<evidence type="ECO:0000256" key="3">
    <source>
        <dbReference type="ARBA" id="ARBA00023136"/>
    </source>
</evidence>
<dbReference type="PANTHER" id="PTHR23521">
    <property type="entry name" value="TRANSPORTER MFS SUPERFAMILY"/>
    <property type="match status" value="1"/>
</dbReference>
<feature type="transmembrane region" description="Helical" evidence="4">
    <location>
        <begin position="130"/>
        <end position="149"/>
    </location>
</feature>
<name>A0A9X1IB97_9PROT</name>
<feature type="transmembrane region" description="Helical" evidence="4">
    <location>
        <begin position="44"/>
        <end position="67"/>
    </location>
</feature>
<keyword evidence="1 4" id="KW-0812">Transmembrane</keyword>
<organism evidence="6 7">
    <name type="scientific">Roseicella aerolata</name>
    <dbReference type="NCBI Taxonomy" id="2883479"/>
    <lineage>
        <taxon>Bacteria</taxon>
        <taxon>Pseudomonadati</taxon>
        <taxon>Pseudomonadota</taxon>
        <taxon>Alphaproteobacteria</taxon>
        <taxon>Acetobacterales</taxon>
        <taxon>Roseomonadaceae</taxon>
        <taxon>Roseicella</taxon>
    </lineage>
</organism>
<feature type="transmembrane region" description="Helical" evidence="4">
    <location>
        <begin position="335"/>
        <end position="355"/>
    </location>
</feature>
<evidence type="ECO:0000313" key="7">
    <source>
        <dbReference type="Proteomes" id="UP001139311"/>
    </source>
</evidence>
<evidence type="ECO:0000256" key="4">
    <source>
        <dbReference type="SAM" id="Phobius"/>
    </source>
</evidence>
<gene>
    <name evidence="6" type="ORF">LHA35_02385</name>
</gene>
<feature type="transmembrane region" description="Helical" evidence="4">
    <location>
        <begin position="100"/>
        <end position="118"/>
    </location>
</feature>
<reference evidence="6" key="1">
    <citation type="submission" date="2021-10" db="EMBL/GenBank/DDBJ databases">
        <title>Roseicella aerolatum sp. nov., isolated from aerosols of e-waste dismantling site.</title>
        <authorList>
            <person name="Qin T."/>
        </authorList>
    </citation>
    <scope>NUCLEOTIDE SEQUENCE</scope>
    <source>
        <strain evidence="6">GB24</strain>
    </source>
</reference>
<accession>A0A9X1IB97</accession>
<comment type="caution">
    <text evidence="6">The sequence shown here is derived from an EMBL/GenBank/DDBJ whole genome shotgun (WGS) entry which is preliminary data.</text>
</comment>
<dbReference type="InterPro" id="IPR020846">
    <property type="entry name" value="MFS_dom"/>
</dbReference>
<feature type="transmembrane region" description="Helical" evidence="4">
    <location>
        <begin position="367"/>
        <end position="390"/>
    </location>
</feature>
<dbReference type="GO" id="GO:0022857">
    <property type="term" value="F:transmembrane transporter activity"/>
    <property type="evidence" value="ECO:0007669"/>
    <property type="project" value="InterPro"/>
</dbReference>
<proteinExistence type="predicted"/>
<dbReference type="Gene3D" id="1.20.1250.20">
    <property type="entry name" value="MFS general substrate transporter like domains"/>
    <property type="match status" value="2"/>
</dbReference>
<evidence type="ECO:0000256" key="2">
    <source>
        <dbReference type="ARBA" id="ARBA00022989"/>
    </source>
</evidence>
<sequence length="400" mass="39810">MLKGKPANLALIVVAQVLALALWFSGTAAGPAMAREAALPPGFLAWLTGGVQLGFVLGTLASAALALPDRLDPRRLIAAAALLGAAANALILALPVGDPLAILARGATGLALACIYPVGMKLAAGWATRADAGLVVGLLVGGLTLGSASPHLVNGFGGLDWRVTVGAASALAVVAAGLILGTRLGPGHAPAPPFRPGFALLLFRTRGTRLATLGYLGHMWELYAMWAWIGAYLAASFAAAGRAGAPGQAALATFAVMGAGAIGCVAGGLIADRIGKARLTIWAMAVSGACCLLAGPAFGLHPAVTVALCLVWGATVVADSAQFSASVAEHSPPGLAGTMLTVQTCLGFALTLPAIHLMPVLAERFGWGGAFAALAIGPALGCLAMARLLVPATATRPAAR</sequence>
<evidence type="ECO:0000256" key="1">
    <source>
        <dbReference type="ARBA" id="ARBA00022692"/>
    </source>
</evidence>
<evidence type="ECO:0000259" key="5">
    <source>
        <dbReference type="PROSITE" id="PS50850"/>
    </source>
</evidence>
<keyword evidence="7" id="KW-1185">Reference proteome</keyword>
<protein>
    <submittedName>
        <fullName evidence="6">MFS transporter</fullName>
    </submittedName>
</protein>
<dbReference type="Proteomes" id="UP001139311">
    <property type="component" value="Unassembled WGS sequence"/>
</dbReference>
<dbReference type="InterPro" id="IPR011701">
    <property type="entry name" value="MFS"/>
</dbReference>
<feature type="transmembrane region" description="Helical" evidence="4">
    <location>
        <begin position="161"/>
        <end position="180"/>
    </location>
</feature>
<dbReference type="PROSITE" id="PS50850">
    <property type="entry name" value="MFS"/>
    <property type="match status" value="1"/>
</dbReference>
<dbReference type="EMBL" id="JAJAQI010000002">
    <property type="protein sequence ID" value="MCB4820578.1"/>
    <property type="molecule type" value="Genomic_DNA"/>
</dbReference>
<dbReference type="AlphaFoldDB" id="A0A9X1IB97"/>
<keyword evidence="2 4" id="KW-1133">Transmembrane helix</keyword>
<dbReference type="PANTHER" id="PTHR23521:SF3">
    <property type="entry name" value="MFS TRANSPORTER"/>
    <property type="match status" value="1"/>
</dbReference>
<dbReference type="Pfam" id="PF07690">
    <property type="entry name" value="MFS_1"/>
    <property type="match status" value="1"/>
</dbReference>
<keyword evidence="3 4" id="KW-0472">Membrane</keyword>
<dbReference type="SUPFAM" id="SSF103473">
    <property type="entry name" value="MFS general substrate transporter"/>
    <property type="match status" value="1"/>
</dbReference>
<feature type="transmembrane region" description="Helical" evidence="4">
    <location>
        <begin position="249"/>
        <end position="270"/>
    </location>
</feature>
<feature type="transmembrane region" description="Helical" evidence="4">
    <location>
        <begin position="76"/>
        <end position="94"/>
    </location>
</feature>
<dbReference type="GO" id="GO:0005886">
    <property type="term" value="C:plasma membrane"/>
    <property type="evidence" value="ECO:0007669"/>
    <property type="project" value="TreeGrafter"/>
</dbReference>
<feature type="domain" description="Major facilitator superfamily (MFS) profile" evidence="5">
    <location>
        <begin position="207"/>
        <end position="400"/>
    </location>
</feature>
<feature type="transmembrane region" description="Helical" evidence="4">
    <location>
        <begin position="222"/>
        <end position="243"/>
    </location>
</feature>
<dbReference type="InterPro" id="IPR036259">
    <property type="entry name" value="MFS_trans_sf"/>
</dbReference>
<dbReference type="RefSeq" id="WP_226603987.1">
    <property type="nucleotide sequence ID" value="NZ_JAJAQI010000002.1"/>
</dbReference>
<evidence type="ECO:0000313" key="6">
    <source>
        <dbReference type="EMBL" id="MCB4820578.1"/>
    </source>
</evidence>